<dbReference type="Gene3D" id="1.10.3210.10">
    <property type="entry name" value="Hypothetical protein af1432"/>
    <property type="match status" value="1"/>
</dbReference>
<reference evidence="4" key="1">
    <citation type="submission" date="2017-08" db="EMBL/GenBank/DDBJ databases">
        <authorList>
            <person name="Varghese N."/>
            <person name="Submissions S."/>
        </authorList>
    </citation>
    <scope>NUCLEOTIDE SEQUENCE [LARGE SCALE GENOMIC DNA]</scope>
    <source>
        <strain evidence="4">AP-Melu-1000-B4</strain>
    </source>
</reference>
<feature type="transmembrane region" description="Helical" evidence="1">
    <location>
        <begin position="65"/>
        <end position="83"/>
    </location>
</feature>
<keyword evidence="1" id="KW-0472">Membrane</keyword>
<keyword evidence="4" id="KW-1185">Reference proteome</keyword>
<dbReference type="PROSITE" id="PS51832">
    <property type="entry name" value="HD_GYP"/>
    <property type="match status" value="1"/>
</dbReference>
<sequence>MQYSNEIFFAIAALMMWGLAVGSYPLIQARTITKPEGFWYAGLLLEAASFTFFASASIIHLKLLTLANISLLAGYIYLATYLRSLSQPVSRQFQWIVLLALLIIGLSFESLLQFGSFMQRVGFVIAIADLCLAWQLWELRRLHKSGIGLPVFLIITIIAQFILATARSIVLIYVDPPSTFHIYQEPPFTVAVRWAWFAFMILSYVAMIGYRINRLSAQRLQTQLENNRLKVELAHQRANQIESQLLASLNALAKARDNETGNHIIRTQNYVKNLALGLRKLGHYTDELSDEAIALLFKAAPLHDIGKVGIPDNILLKQGRLNAEEWEIMKTHASIGETVLTTVEHELDGNEGVIIKASKIAGGHHEKWDGTGYPRGLKGTDIPLPARIMALADVYDALVSERIYKAGWSHEDAMNEIVSKKGSHFDPLVVDAFVLEADSFLAISRQYEDS</sequence>
<dbReference type="CDD" id="cd00077">
    <property type="entry name" value="HDc"/>
    <property type="match status" value="1"/>
</dbReference>
<dbReference type="GO" id="GO:0008081">
    <property type="term" value="F:phosphoric diester hydrolase activity"/>
    <property type="evidence" value="ECO:0007669"/>
    <property type="project" value="UniProtKB-ARBA"/>
</dbReference>
<evidence type="ECO:0000259" key="2">
    <source>
        <dbReference type="PROSITE" id="PS51832"/>
    </source>
</evidence>
<feature type="transmembrane region" description="Helical" evidence="1">
    <location>
        <begin position="95"/>
        <end position="114"/>
    </location>
</feature>
<feature type="transmembrane region" description="Helical" evidence="1">
    <location>
        <begin position="6"/>
        <end position="26"/>
    </location>
</feature>
<dbReference type="AlphaFoldDB" id="A0A240E1H4"/>
<dbReference type="OrthoDB" id="9774747at2"/>
<evidence type="ECO:0000313" key="3">
    <source>
        <dbReference type="EMBL" id="SNX29289.1"/>
    </source>
</evidence>
<dbReference type="Pfam" id="PF13487">
    <property type="entry name" value="HD_5"/>
    <property type="match status" value="1"/>
</dbReference>
<name>A0A240E1H4_9BURK</name>
<dbReference type="SUPFAM" id="SSF109604">
    <property type="entry name" value="HD-domain/PDEase-like"/>
    <property type="match status" value="1"/>
</dbReference>
<dbReference type="InterPro" id="IPR052020">
    <property type="entry name" value="Cyclic_di-GMP/3'3'-cGAMP_PDE"/>
</dbReference>
<dbReference type="InterPro" id="IPR037522">
    <property type="entry name" value="HD_GYP_dom"/>
</dbReference>
<feature type="domain" description="HD-GYP" evidence="2">
    <location>
        <begin position="238"/>
        <end position="449"/>
    </location>
</feature>
<evidence type="ECO:0000256" key="1">
    <source>
        <dbReference type="SAM" id="Phobius"/>
    </source>
</evidence>
<proteinExistence type="predicted"/>
<gene>
    <name evidence="3" type="ORF">SAMN06295945_1658</name>
</gene>
<keyword evidence="1" id="KW-1133">Transmembrane helix</keyword>
<feature type="transmembrane region" description="Helical" evidence="1">
    <location>
        <begin position="194"/>
        <end position="212"/>
    </location>
</feature>
<organism evidence="3 4">
    <name type="scientific">Polynucleobacter meluiroseus</name>
    <dbReference type="NCBI Taxonomy" id="1938814"/>
    <lineage>
        <taxon>Bacteria</taxon>
        <taxon>Pseudomonadati</taxon>
        <taxon>Pseudomonadota</taxon>
        <taxon>Betaproteobacteria</taxon>
        <taxon>Burkholderiales</taxon>
        <taxon>Burkholderiaceae</taxon>
        <taxon>Polynucleobacter</taxon>
    </lineage>
</organism>
<feature type="transmembrane region" description="Helical" evidence="1">
    <location>
        <begin position="38"/>
        <end position="59"/>
    </location>
</feature>
<dbReference type="RefSeq" id="WP_096674221.1">
    <property type="nucleotide sequence ID" value="NZ_OANS01000004.1"/>
</dbReference>
<dbReference type="InterPro" id="IPR003607">
    <property type="entry name" value="HD/PDEase_dom"/>
</dbReference>
<keyword evidence="1" id="KW-0812">Transmembrane</keyword>
<dbReference type="EMBL" id="OANS01000004">
    <property type="protein sequence ID" value="SNX29289.1"/>
    <property type="molecule type" value="Genomic_DNA"/>
</dbReference>
<protein>
    <submittedName>
        <fullName evidence="3">HD domain-containing protein</fullName>
    </submittedName>
</protein>
<dbReference type="PANTHER" id="PTHR45228">
    <property type="entry name" value="CYCLIC DI-GMP PHOSPHODIESTERASE TM_0186-RELATED"/>
    <property type="match status" value="1"/>
</dbReference>
<accession>A0A240E1H4</accession>
<feature type="transmembrane region" description="Helical" evidence="1">
    <location>
        <begin position="149"/>
        <end position="174"/>
    </location>
</feature>
<evidence type="ECO:0000313" key="4">
    <source>
        <dbReference type="Proteomes" id="UP000218069"/>
    </source>
</evidence>
<dbReference type="Proteomes" id="UP000218069">
    <property type="component" value="Unassembled WGS sequence"/>
</dbReference>
<dbReference type="SMART" id="SM00471">
    <property type="entry name" value="HDc"/>
    <property type="match status" value="1"/>
</dbReference>
<dbReference type="PANTHER" id="PTHR45228:SF5">
    <property type="entry name" value="CYCLIC DI-GMP PHOSPHODIESTERASE VC_1348-RELATED"/>
    <property type="match status" value="1"/>
</dbReference>